<feature type="region of interest" description="Disordered" evidence="11">
    <location>
        <begin position="971"/>
        <end position="1015"/>
    </location>
</feature>
<organism evidence="13 14">
    <name type="scientific">Ostreococcus tauri</name>
    <name type="common">Marine green alga</name>
    <dbReference type="NCBI Taxonomy" id="70448"/>
    <lineage>
        <taxon>Eukaryota</taxon>
        <taxon>Viridiplantae</taxon>
        <taxon>Chlorophyta</taxon>
        <taxon>Mamiellophyceae</taxon>
        <taxon>Mamiellales</taxon>
        <taxon>Bathycoccaceae</taxon>
        <taxon>Ostreococcus</taxon>
    </lineage>
</organism>
<evidence type="ECO:0000256" key="5">
    <source>
        <dbReference type="ARBA" id="ARBA00023015"/>
    </source>
</evidence>
<dbReference type="GO" id="GO:0031349">
    <property type="term" value="P:positive regulation of defense response"/>
    <property type="evidence" value="ECO:0007669"/>
    <property type="project" value="UniProtKB-ARBA"/>
</dbReference>
<keyword evidence="3" id="KW-0540">Nuclease</keyword>
<evidence type="ECO:0000256" key="1">
    <source>
        <dbReference type="ARBA" id="ARBA00004123"/>
    </source>
</evidence>
<dbReference type="Pfam" id="PF01429">
    <property type="entry name" value="MBD"/>
    <property type="match status" value="1"/>
</dbReference>
<keyword evidence="5" id="KW-0805">Transcription regulation</keyword>
<dbReference type="GO" id="GO:0003677">
    <property type="term" value="F:DNA binding"/>
    <property type="evidence" value="ECO:0007669"/>
    <property type="project" value="InterPro"/>
</dbReference>
<dbReference type="InterPro" id="IPR001739">
    <property type="entry name" value="Methyl_CpG_DNA-bd"/>
</dbReference>
<feature type="region of interest" description="Disordered" evidence="11">
    <location>
        <begin position="1"/>
        <end position="28"/>
    </location>
</feature>
<dbReference type="GO" id="GO:0005634">
    <property type="term" value="C:nucleus"/>
    <property type="evidence" value="ECO:0007669"/>
    <property type="project" value="UniProtKB-SubCell"/>
</dbReference>
<dbReference type="InterPro" id="IPR045261">
    <property type="entry name" value="MORC_ATPase"/>
</dbReference>
<accession>A0A090M6R2</accession>
<dbReference type="EMBL" id="CAID01000012">
    <property type="protein sequence ID" value="CEF99930.1"/>
    <property type="molecule type" value="Genomic_DNA"/>
</dbReference>
<dbReference type="InterPro" id="IPR041006">
    <property type="entry name" value="Morc_S5"/>
</dbReference>
<feature type="compositionally biased region" description="Basic and acidic residues" evidence="11">
    <location>
        <begin position="685"/>
        <end position="694"/>
    </location>
</feature>
<sequence length="1036" mass="117394">MRRKQKPSRTDFGGLDGGGDERAEDGANVRDVMVPNAVVTFDGIKSEGGGRMEHSKAHPRMLKSNATSHVWPLGAIAELIDNAQDAECGATAVHVDVIDLDVHFVKNPDNYRAIIVQDDGVGMNRRLLHGMLSFGFSDKEHKSGNVGRFGIGFKSGSMRLAKDVLIFTKREGYAHAAFLSQSFLDGEGYDDILIPMFSWRHERDAVTGKMVYVATEPVDTKKWDDHMSVIFKYSFARTEADLLKQLDKISGKHGTRIVLFNLRDPPELDWSFTDDIRLVGAFHDSGDMSGSRRDGGRGPVFQQTREGQQQSLDVPEDYSLRAYMEILYLEPRCTFTLRGKKVETRHPITSMLKEEYYIFPPYKPRGAEHSPFIFHMGYAKESTSHSKKCGFHIYNKNRLIRLYQRFGSQLQANTMMKDLLGVIEADALEPTHNKQAFREVDVLYQKFKKQIVECMKDYYFGIQTKRFAGGGGRKDDGRRTKSKKATKRKKVLRGKKPNGSGAVSSDENGDADNEQVEPRQTSARRGRSATPQSRMQSIHRIIMTNKNAYMFLKPVDPVYWEIPDYFDVIKNPMDLGTIMTKLEKREYENQPSAYAADVRLVWSNAMTYNKEEEPVYKMARIMSREFEYQWSSKFLELDLTSTKIEGAAEEEEESDEDEYEDVKSPASVVERPSRKRQIVEAMGDGEAKEGKLPESRNTPRLLQNNVVASSASDKRHEKPGVPMRFVRVPNALTSIMDESYFKNIEDTFLRLEQELAEERAMNARIIDENLKRGVNNSETVSVEELETYADELARLRERVKVYEDLLEEERGRTRNLEERIEKLKAEKQALKEKRNKSKSGGGSGGREGGWRTRRATGVPAIDEETEKLYQYCERNCPYEVNVGEVLKDWKVHIFERKGGIHAGAFYNEYVSPDGTKCRSMKEVVAYLTNGTIAKDQAPMVEVKADPKVTDTTAVPQTQPPEEREAERTVTAFSNEMFPKTESPTGVSAEAREQAPEQAPPKAPSPATFDTEQPVDALSMDVHAVTAPMDVDTVIIN</sequence>
<feature type="region of interest" description="Disordered" evidence="11">
    <location>
        <begin position="646"/>
        <end position="718"/>
    </location>
</feature>
<dbReference type="InParanoid" id="A0A090M6R2"/>
<dbReference type="SUPFAM" id="SSF55874">
    <property type="entry name" value="ATPase domain of HSP90 chaperone/DNA topoisomerase II/histidine kinase"/>
    <property type="match status" value="1"/>
</dbReference>
<comment type="similarity">
    <text evidence="2">Belongs to the MORC ATPase protein family.</text>
</comment>
<feature type="compositionally biased region" description="Basic and acidic residues" evidence="11">
    <location>
        <begin position="19"/>
        <end position="28"/>
    </location>
</feature>
<evidence type="ECO:0000256" key="4">
    <source>
        <dbReference type="ARBA" id="ARBA00022759"/>
    </source>
</evidence>
<comment type="caution">
    <text evidence="13">The sequence shown here is derived from an EMBL/GenBank/DDBJ whole genome shotgun (WGS) entry which is preliminary data.</text>
</comment>
<dbReference type="AlphaFoldDB" id="A0A090M6R2"/>
<dbReference type="SUPFAM" id="SSF54171">
    <property type="entry name" value="DNA-binding domain"/>
    <property type="match status" value="1"/>
</dbReference>
<dbReference type="PRINTS" id="PR00503">
    <property type="entry name" value="BROMODOMAIN"/>
</dbReference>
<evidence type="ECO:0000256" key="8">
    <source>
        <dbReference type="ARBA" id="ARBA00023163"/>
    </source>
</evidence>
<keyword evidence="6" id="KW-0175">Coiled coil</keyword>
<keyword evidence="4" id="KW-0255">Endonuclease</keyword>
<dbReference type="Gene3D" id="3.30.890.10">
    <property type="entry name" value="Methyl-cpg-binding Protein 2, Chain A"/>
    <property type="match status" value="1"/>
</dbReference>
<keyword evidence="7 10" id="KW-0103">Bromodomain</keyword>
<evidence type="ECO:0000256" key="10">
    <source>
        <dbReference type="PROSITE-ProRule" id="PRU00035"/>
    </source>
</evidence>
<reference evidence="13 14" key="2">
    <citation type="journal article" date="2014" name="BMC Genomics">
        <title>An improved genome of the model marine alga Ostreococcus tauri unfolds by assessing Illumina de novo assemblies.</title>
        <authorList>
            <person name="Blanc-Mathieu R."/>
            <person name="Verhelst B."/>
            <person name="Derelle E."/>
            <person name="Rombauts S."/>
            <person name="Bouget F.Y."/>
            <person name="Carre I."/>
            <person name="Chateau A."/>
            <person name="Eyre-Walker A."/>
            <person name="Grimsley N."/>
            <person name="Moreau H."/>
            <person name="Piegu B."/>
            <person name="Rivals E."/>
            <person name="Schackwitz W."/>
            <person name="Van de Peer Y."/>
            <person name="Piganeau G."/>
        </authorList>
    </citation>
    <scope>NUCLEOTIDE SEQUENCE [LARGE SCALE GENOMIC DNA]</scope>
    <source>
        <strain evidence="14">OTTH 0595 / CCAP 157/2 / RCC745</strain>
    </source>
</reference>
<dbReference type="PROSITE" id="PS50014">
    <property type="entry name" value="BROMODOMAIN_2"/>
    <property type="match status" value="1"/>
</dbReference>
<name>A0A090M6R2_OSTTA</name>
<dbReference type="OrthoDB" id="567073at2759"/>
<dbReference type="InterPro" id="IPR018359">
    <property type="entry name" value="Bromodomain_CS"/>
</dbReference>
<dbReference type="GO" id="GO:0005524">
    <property type="term" value="F:ATP binding"/>
    <property type="evidence" value="ECO:0007669"/>
    <property type="project" value="UniProtKB-KW"/>
</dbReference>
<evidence type="ECO:0000256" key="3">
    <source>
        <dbReference type="ARBA" id="ARBA00022722"/>
    </source>
</evidence>
<dbReference type="Gene3D" id="3.30.565.10">
    <property type="entry name" value="Histidine kinase-like ATPase, C-terminal domain"/>
    <property type="match status" value="1"/>
</dbReference>
<dbReference type="InterPro" id="IPR016177">
    <property type="entry name" value="DNA-bd_dom_sf"/>
</dbReference>
<dbReference type="Proteomes" id="UP000009170">
    <property type="component" value="Unassembled WGS sequence"/>
</dbReference>
<proteinExistence type="inferred from homology"/>
<comment type="subcellular location">
    <subcellularLocation>
        <location evidence="1">Nucleus</location>
    </subcellularLocation>
</comment>
<keyword evidence="14" id="KW-1185">Reference proteome</keyword>
<dbReference type="PROSITE" id="PS00633">
    <property type="entry name" value="BROMODOMAIN_1"/>
    <property type="match status" value="1"/>
</dbReference>
<dbReference type="RefSeq" id="XP_022840115.1">
    <property type="nucleotide sequence ID" value="XM_022982895.1"/>
</dbReference>
<evidence type="ECO:0000256" key="11">
    <source>
        <dbReference type="SAM" id="MobiDB-lite"/>
    </source>
</evidence>
<dbReference type="GO" id="GO:0016301">
    <property type="term" value="F:kinase activity"/>
    <property type="evidence" value="ECO:0007669"/>
    <property type="project" value="UniProtKB-KW"/>
</dbReference>
<gene>
    <name evidence="13" type="ORF">OT_ostta12g02360</name>
</gene>
<dbReference type="SUPFAM" id="SSF47370">
    <property type="entry name" value="Bromodomain"/>
    <property type="match status" value="1"/>
</dbReference>
<keyword evidence="4" id="KW-0378">Hydrolase</keyword>
<feature type="region of interest" description="Disordered" evidence="11">
    <location>
        <begin position="830"/>
        <end position="855"/>
    </location>
</feature>
<dbReference type="KEGG" id="ota:OT_ostta12g02360"/>
<feature type="compositionally biased region" description="Basic and acidic residues" evidence="11">
    <location>
        <begin position="287"/>
        <end position="296"/>
    </location>
</feature>
<feature type="region of interest" description="Disordered" evidence="11">
    <location>
        <begin position="469"/>
        <end position="536"/>
    </location>
</feature>
<dbReference type="Gene3D" id="1.20.920.10">
    <property type="entry name" value="Bromodomain-like"/>
    <property type="match status" value="1"/>
</dbReference>
<feature type="compositionally biased region" description="Acidic residues" evidence="11">
    <location>
        <begin position="647"/>
        <end position="660"/>
    </location>
</feature>
<protein>
    <submittedName>
        <fullName evidence="13">Histidine kinase-like ATPase, ATP-binding domain</fullName>
    </submittedName>
</protein>
<evidence type="ECO:0000256" key="9">
    <source>
        <dbReference type="ARBA" id="ARBA00023242"/>
    </source>
</evidence>
<evidence type="ECO:0000259" key="12">
    <source>
        <dbReference type="PROSITE" id="PS50014"/>
    </source>
</evidence>
<evidence type="ECO:0000256" key="2">
    <source>
        <dbReference type="ARBA" id="ARBA00007845"/>
    </source>
</evidence>
<evidence type="ECO:0000256" key="7">
    <source>
        <dbReference type="ARBA" id="ARBA00023117"/>
    </source>
</evidence>
<evidence type="ECO:0000256" key="6">
    <source>
        <dbReference type="ARBA" id="ARBA00023054"/>
    </source>
</evidence>
<reference evidence="14" key="1">
    <citation type="journal article" date="2006" name="Proc. Natl. Acad. Sci. U.S.A.">
        <title>Genome analysis of the smallest free-living eukaryote Ostreococcus tauri unveils many unique features.</title>
        <authorList>
            <person name="Derelle E."/>
            <person name="Ferraz C."/>
            <person name="Rombauts S."/>
            <person name="Rouze P."/>
            <person name="Worden A.Z."/>
            <person name="Robbens S."/>
            <person name="Partensky F."/>
            <person name="Degroeve S."/>
            <person name="Echeynie S."/>
            <person name="Cooke R."/>
            <person name="Saeys Y."/>
            <person name="Wuyts J."/>
            <person name="Jabbari K."/>
            <person name="Bowler C."/>
            <person name="Panaud O."/>
            <person name="Piegu B."/>
            <person name="Ball S.G."/>
            <person name="Ral J.-P."/>
            <person name="Bouget F.-Y."/>
            <person name="Piganeau G."/>
            <person name="De Baets B."/>
            <person name="Picard A."/>
            <person name="Delseny M."/>
            <person name="Demaille J."/>
            <person name="Van de Peer Y."/>
            <person name="Moreau H."/>
        </authorList>
    </citation>
    <scope>NUCLEOTIDE SEQUENCE [LARGE SCALE GENOMIC DNA]</scope>
    <source>
        <strain evidence="14">OTTH 0595 / CCAP 157/2 / RCC745</strain>
    </source>
</reference>
<evidence type="ECO:0000313" key="14">
    <source>
        <dbReference type="Proteomes" id="UP000009170"/>
    </source>
</evidence>
<dbReference type="GO" id="GO:0016887">
    <property type="term" value="F:ATP hydrolysis activity"/>
    <property type="evidence" value="ECO:0007669"/>
    <property type="project" value="InterPro"/>
</dbReference>
<dbReference type="InterPro" id="IPR001487">
    <property type="entry name" value="Bromodomain"/>
</dbReference>
<feature type="domain" description="Bromo" evidence="12">
    <location>
        <begin position="543"/>
        <end position="616"/>
    </location>
</feature>
<dbReference type="Pfam" id="PF13589">
    <property type="entry name" value="HATPase_c_3"/>
    <property type="match status" value="1"/>
</dbReference>
<feature type="compositionally biased region" description="Basic residues" evidence="11">
    <location>
        <begin position="480"/>
        <end position="496"/>
    </location>
</feature>
<feature type="compositionally biased region" description="Polar residues" evidence="11">
    <location>
        <begin position="695"/>
        <end position="711"/>
    </location>
</feature>
<dbReference type="SMART" id="SM00297">
    <property type="entry name" value="BROMO"/>
    <property type="match status" value="1"/>
</dbReference>
<dbReference type="Pfam" id="PF00439">
    <property type="entry name" value="Bromodomain"/>
    <property type="match status" value="1"/>
</dbReference>
<dbReference type="GO" id="GO:0004519">
    <property type="term" value="F:endonuclease activity"/>
    <property type="evidence" value="ECO:0007669"/>
    <property type="project" value="UniProtKB-KW"/>
</dbReference>
<keyword evidence="8" id="KW-0804">Transcription</keyword>
<dbReference type="Pfam" id="PF17942">
    <property type="entry name" value="Morc6_S5"/>
    <property type="match status" value="1"/>
</dbReference>
<keyword evidence="9" id="KW-0539">Nucleus</keyword>
<evidence type="ECO:0000313" key="13">
    <source>
        <dbReference type="EMBL" id="CEF99930.1"/>
    </source>
</evidence>
<dbReference type="InterPro" id="IPR036890">
    <property type="entry name" value="HATPase_C_sf"/>
</dbReference>
<dbReference type="PANTHER" id="PTHR23336">
    <property type="entry name" value="ZINC FINGER CW-TYPE COILED-COIL DOMAIN PROTEIN 3"/>
    <property type="match status" value="1"/>
</dbReference>
<dbReference type="GeneID" id="9836242"/>
<dbReference type="PANTHER" id="PTHR23336:SF50">
    <property type="entry name" value="PROTEIN MICRORCHIDIA 1-RELATED"/>
    <property type="match status" value="1"/>
</dbReference>
<dbReference type="InterPro" id="IPR036427">
    <property type="entry name" value="Bromodomain-like_sf"/>
</dbReference>
<feature type="region of interest" description="Disordered" evidence="11">
    <location>
        <begin position="287"/>
        <end position="309"/>
    </location>
</feature>